<dbReference type="Proteomes" id="UP001347796">
    <property type="component" value="Unassembled WGS sequence"/>
</dbReference>
<keyword evidence="5" id="KW-1185">Reference proteome</keyword>
<comment type="caution">
    <text evidence="4">The sequence shown here is derived from an EMBL/GenBank/DDBJ whole genome shotgun (WGS) entry which is preliminary data.</text>
</comment>
<dbReference type="SMART" id="SM00225">
    <property type="entry name" value="BTB"/>
    <property type="match status" value="1"/>
</dbReference>
<proteinExistence type="predicted"/>
<accession>A0AAN8PXI6</accession>
<dbReference type="InterPro" id="IPR011333">
    <property type="entry name" value="SKP1/BTB/POZ_sf"/>
</dbReference>
<dbReference type="Pfam" id="PF07707">
    <property type="entry name" value="BACK"/>
    <property type="match status" value="1"/>
</dbReference>
<evidence type="ECO:0000313" key="4">
    <source>
        <dbReference type="EMBL" id="KAK6185174.1"/>
    </source>
</evidence>
<dbReference type="PIRSF" id="PIRSF037037">
    <property type="entry name" value="Kelch-like_protein_gigaxonin"/>
    <property type="match status" value="1"/>
</dbReference>
<feature type="domain" description="BTB" evidence="3">
    <location>
        <begin position="32"/>
        <end position="99"/>
    </location>
</feature>
<keyword evidence="1" id="KW-0880">Kelch repeat</keyword>
<sequence>MDKDNQLHFEAANHGDVMLAGLRHLRDKCQLFDMILTVGEEDLPVHRVVLASCSEYFRAMFTDGLKESKQECIILNGVTATGMRNLIDFAYTSKINIDTENVYDVLGAANHVQILPVLTACEDFLKKHLDLNNCIDVMNVAELYSLQPLYQVAQQYISKNWSIFALSNDFHKLSVQELSILLSSHFPVDCSEYQILSSVLDWLEYDFIERIEFVPELLREIMFECISRCEMEVICANSIWTNLFTHIPQVQDFLKKVAQNPVSRDWLTSSGISNLRGFQHSLIVAGGFTNEGGLTNSVWYLDTDTGQLRHLTKIPHVDQCNFGMGVLNNKLYAVGGCFNDQMQELIHPFCFCYDAQCDAWESIAPMSQERCNFYLGVLEGRFFAIGGDPQASLGVADTAPCESFDPDTNTWVDVQPMPGNRMQHSGTSHGRRLYVSGGLQEQDGDVFDDLLWFDLNTNSWYRGAPMRTPRADHSMFVFNEKIYISGGWFYDTHTQQRVIASTIDCYDIETDCWETVATLNECRLFATYTMYNGCIYVVGGWRGGNYRRKCNTIDVFDLTRGEWIDKKHQHLQIWEHSSCTMYLPRFIT</sequence>
<evidence type="ECO:0000256" key="1">
    <source>
        <dbReference type="ARBA" id="ARBA00022441"/>
    </source>
</evidence>
<dbReference type="InterPro" id="IPR000210">
    <property type="entry name" value="BTB/POZ_dom"/>
</dbReference>
<keyword evidence="2" id="KW-0677">Repeat</keyword>
<dbReference type="InterPro" id="IPR015915">
    <property type="entry name" value="Kelch-typ_b-propeller"/>
</dbReference>
<gene>
    <name evidence="4" type="ORF">SNE40_007465</name>
</gene>
<dbReference type="InterPro" id="IPR011705">
    <property type="entry name" value="BACK"/>
</dbReference>
<dbReference type="InterPro" id="IPR006652">
    <property type="entry name" value="Kelch_1"/>
</dbReference>
<dbReference type="SMART" id="SM00612">
    <property type="entry name" value="Kelch"/>
    <property type="match status" value="6"/>
</dbReference>
<reference evidence="4 5" key="1">
    <citation type="submission" date="2024-01" db="EMBL/GenBank/DDBJ databases">
        <title>The genome of the rayed Mediterranean limpet Patella caerulea (Linnaeus, 1758).</title>
        <authorList>
            <person name="Anh-Thu Weber A."/>
            <person name="Halstead-Nussloch G."/>
        </authorList>
    </citation>
    <scope>NUCLEOTIDE SEQUENCE [LARGE SCALE GENOMIC DNA]</scope>
    <source>
        <strain evidence="4">AATW-2023a</strain>
        <tissue evidence="4">Whole specimen</tissue>
    </source>
</reference>
<dbReference type="Gene3D" id="2.120.10.80">
    <property type="entry name" value="Kelch-type beta propeller"/>
    <property type="match status" value="1"/>
</dbReference>
<evidence type="ECO:0000259" key="3">
    <source>
        <dbReference type="PROSITE" id="PS50097"/>
    </source>
</evidence>
<dbReference type="Pfam" id="PF24681">
    <property type="entry name" value="Kelch_KLHDC2_KLHL20_DRC7"/>
    <property type="match status" value="1"/>
</dbReference>
<dbReference type="Gene3D" id="1.25.40.420">
    <property type="match status" value="1"/>
</dbReference>
<name>A0AAN8PXI6_PATCE</name>
<dbReference type="EMBL" id="JAZGQO010000006">
    <property type="protein sequence ID" value="KAK6185174.1"/>
    <property type="molecule type" value="Genomic_DNA"/>
</dbReference>
<dbReference type="InterPro" id="IPR017096">
    <property type="entry name" value="BTB-kelch_protein"/>
</dbReference>
<dbReference type="SMART" id="SM00875">
    <property type="entry name" value="BACK"/>
    <property type="match status" value="1"/>
</dbReference>
<dbReference type="AlphaFoldDB" id="A0AAN8PXI6"/>
<dbReference type="Pfam" id="PF01344">
    <property type="entry name" value="Kelch_1"/>
    <property type="match status" value="1"/>
</dbReference>
<dbReference type="PROSITE" id="PS50097">
    <property type="entry name" value="BTB"/>
    <property type="match status" value="1"/>
</dbReference>
<dbReference type="SUPFAM" id="SSF54695">
    <property type="entry name" value="POZ domain"/>
    <property type="match status" value="1"/>
</dbReference>
<protein>
    <recommendedName>
        <fullName evidence="3">BTB domain-containing protein</fullName>
    </recommendedName>
</protein>
<dbReference type="PANTHER" id="PTHR45632">
    <property type="entry name" value="LD33804P"/>
    <property type="match status" value="1"/>
</dbReference>
<dbReference type="Pfam" id="PF00651">
    <property type="entry name" value="BTB"/>
    <property type="match status" value="1"/>
</dbReference>
<evidence type="ECO:0000256" key="2">
    <source>
        <dbReference type="ARBA" id="ARBA00022737"/>
    </source>
</evidence>
<dbReference type="PANTHER" id="PTHR45632:SF3">
    <property type="entry name" value="KELCH-LIKE PROTEIN 32"/>
    <property type="match status" value="1"/>
</dbReference>
<dbReference type="SUPFAM" id="SSF117281">
    <property type="entry name" value="Kelch motif"/>
    <property type="match status" value="1"/>
</dbReference>
<organism evidence="4 5">
    <name type="scientific">Patella caerulea</name>
    <name type="common">Rayed Mediterranean limpet</name>
    <dbReference type="NCBI Taxonomy" id="87958"/>
    <lineage>
        <taxon>Eukaryota</taxon>
        <taxon>Metazoa</taxon>
        <taxon>Spiralia</taxon>
        <taxon>Lophotrochozoa</taxon>
        <taxon>Mollusca</taxon>
        <taxon>Gastropoda</taxon>
        <taxon>Patellogastropoda</taxon>
        <taxon>Patelloidea</taxon>
        <taxon>Patellidae</taxon>
        <taxon>Patella</taxon>
    </lineage>
</organism>
<dbReference type="Gene3D" id="3.30.710.10">
    <property type="entry name" value="Potassium Channel Kv1.1, Chain A"/>
    <property type="match status" value="1"/>
</dbReference>
<evidence type="ECO:0000313" key="5">
    <source>
        <dbReference type="Proteomes" id="UP001347796"/>
    </source>
</evidence>